<evidence type="ECO:0000313" key="3">
    <source>
        <dbReference type="Proteomes" id="UP000674318"/>
    </source>
</evidence>
<feature type="compositionally biased region" description="Polar residues" evidence="1">
    <location>
        <begin position="112"/>
        <end position="125"/>
    </location>
</feature>
<feature type="region of interest" description="Disordered" evidence="1">
    <location>
        <begin position="334"/>
        <end position="383"/>
    </location>
</feature>
<dbReference type="Pfam" id="PF08613">
    <property type="entry name" value="Cyclin"/>
    <property type="match status" value="1"/>
</dbReference>
<dbReference type="RefSeq" id="XP_067759648.1">
    <property type="nucleotide sequence ID" value="XM_067903338.1"/>
</dbReference>
<protein>
    <recommendedName>
        <fullName evidence="4">Cyclin</fullName>
    </recommendedName>
</protein>
<name>A0A836LKV5_9TRYP</name>
<feature type="compositionally biased region" description="Low complexity" evidence="1">
    <location>
        <begin position="554"/>
        <end position="564"/>
    </location>
</feature>
<organism evidence="2 3">
    <name type="scientific">Porcisia hertigi</name>
    <dbReference type="NCBI Taxonomy" id="2761500"/>
    <lineage>
        <taxon>Eukaryota</taxon>
        <taxon>Discoba</taxon>
        <taxon>Euglenozoa</taxon>
        <taxon>Kinetoplastea</taxon>
        <taxon>Metakinetoplastina</taxon>
        <taxon>Trypanosomatida</taxon>
        <taxon>Trypanosomatidae</taxon>
        <taxon>Leishmaniinae</taxon>
        <taxon>Porcisia</taxon>
    </lineage>
</organism>
<dbReference type="KEGG" id="phet:94293415"/>
<feature type="compositionally biased region" description="Basic residues" evidence="1">
    <location>
        <begin position="250"/>
        <end position="261"/>
    </location>
</feature>
<feature type="region of interest" description="Disordered" evidence="1">
    <location>
        <begin position="1068"/>
        <end position="1168"/>
    </location>
</feature>
<dbReference type="GO" id="GO:0019901">
    <property type="term" value="F:protein kinase binding"/>
    <property type="evidence" value="ECO:0007669"/>
    <property type="project" value="InterPro"/>
</dbReference>
<dbReference type="PANTHER" id="PTHR15615">
    <property type="match status" value="1"/>
</dbReference>
<dbReference type="Gene3D" id="1.10.472.10">
    <property type="entry name" value="Cyclin-like"/>
    <property type="match status" value="1"/>
</dbReference>
<proteinExistence type="predicted"/>
<feature type="region of interest" description="Disordered" evidence="1">
    <location>
        <begin position="279"/>
        <end position="317"/>
    </location>
</feature>
<feature type="region of interest" description="Disordered" evidence="1">
    <location>
        <begin position="552"/>
        <end position="572"/>
    </location>
</feature>
<feature type="compositionally biased region" description="Low complexity" evidence="1">
    <location>
        <begin position="1254"/>
        <end position="1273"/>
    </location>
</feature>
<keyword evidence="3" id="KW-1185">Reference proteome</keyword>
<feature type="region of interest" description="Disordered" evidence="1">
    <location>
        <begin position="843"/>
        <end position="887"/>
    </location>
</feature>
<feature type="region of interest" description="Disordered" evidence="1">
    <location>
        <begin position="57"/>
        <end position="150"/>
    </location>
</feature>
<feature type="compositionally biased region" description="Polar residues" evidence="1">
    <location>
        <begin position="1076"/>
        <end position="1099"/>
    </location>
</feature>
<feature type="compositionally biased region" description="Polar residues" evidence="1">
    <location>
        <begin position="136"/>
        <end position="150"/>
    </location>
</feature>
<feature type="compositionally biased region" description="Low complexity" evidence="1">
    <location>
        <begin position="78"/>
        <end position="92"/>
    </location>
</feature>
<dbReference type="EMBL" id="JAFJZO010000005">
    <property type="protein sequence ID" value="KAG5511436.1"/>
    <property type="molecule type" value="Genomic_DNA"/>
</dbReference>
<feature type="region of interest" description="Disordered" evidence="1">
    <location>
        <begin position="168"/>
        <end position="221"/>
    </location>
</feature>
<feature type="region of interest" description="Disordered" evidence="1">
    <location>
        <begin position="1232"/>
        <end position="1278"/>
    </location>
</feature>
<feature type="compositionally biased region" description="Low complexity" evidence="1">
    <location>
        <begin position="865"/>
        <end position="887"/>
    </location>
</feature>
<feature type="region of interest" description="Disordered" evidence="1">
    <location>
        <begin position="1381"/>
        <end position="1422"/>
    </location>
</feature>
<dbReference type="Proteomes" id="UP000674318">
    <property type="component" value="Unassembled WGS sequence"/>
</dbReference>
<evidence type="ECO:0000256" key="1">
    <source>
        <dbReference type="SAM" id="MobiDB-lite"/>
    </source>
</evidence>
<feature type="compositionally biased region" description="Low complexity" evidence="1">
    <location>
        <begin position="1141"/>
        <end position="1152"/>
    </location>
</feature>
<feature type="compositionally biased region" description="Polar residues" evidence="1">
    <location>
        <begin position="192"/>
        <end position="209"/>
    </location>
</feature>
<dbReference type="OrthoDB" id="337735at2759"/>
<dbReference type="PANTHER" id="PTHR15615:SF108">
    <property type="entry name" value="PROTEIN CNPPD1"/>
    <property type="match status" value="1"/>
</dbReference>
<sequence length="1422" mass="151851">MDCVEACPPHHRRLSPLVHRLSTSVAGVSDVITGVVGSGGSNCGRCVCVTVSDTPPKDFNDSPFHASQEPHQRRRRQQPITTTTTTSNPITTAAHAPAFAQDNQHQGRHPDTSTATTVHKAPQQNREVERVPLSGCSGSVTTAATDSPQHSAPLFEVPASFHHHHHYHHYQQAQGARTHRPVEETSLIHPHSCSSLGPSQDSRLGSQARTHGDDEKDSNDDTLSVACLDSATAAAVCGSGDDKDDSQHQHQQHHHHPHHRHSSDLLQQHRVKCGVPFTKRQRPQPQDRSQALPEPPPHSQPANLRDAEEKSHLSNSSGAAMYIPDLFRFADSSSHRRRLATTKTASAEKIESVPRSSGQVVSDSCSPTHTHHHHSSGGNKSKNNVRVLDDVVFEEDQEVQRARHPPPHLWCQGARKHRNESPSLATAGVIVVAGGGATVTDVIPSRLSAPDATPQEPQPKRFATGEGEAVVLDELRYASSSTTAGTLSQIRDASINEDGEDVNATLTSPSRSASGVEKIKEDVLPSVDWAVKQQQQQQQRYTGVWETGAGGDVSSHNCSSGSVSRNAPSNGRHLSDSVIAGIPYDPSRFPPPSQPQKSTFAPVTAAAAAVVVVAATDPAFERVSDSLEIKGAGEPFCATPPEDTPQQVKSPIGGATLAPPRHAIPLTDTPYAFSALSFMMRMLCKLHKGEPIPSSDFHSHCIPPMTVTMYVQRLVRYCACSGEALLCSFLLLLKYVFQSGHPVTIYNAHRLLITSIVLGIKLRDDVYYSNVYYGRIGGISGREMNKLELLFLEKIDWETQVHEDEYVALLDLLAELGIHKDPTSAQLEAFAATHPTEAAAYVLDDDDDDDTPGANAKLPTQGAQSTAPSSTSDATTTTTTTTANSPHAAELQRLKVLRGAYRLHQWHTLVVPWLAHLEQCVFAKAKENAEAAAAAQGEEGLRWRRYHREDELASASQRHLPPPSSSSAGVWISPLSTEQRASSKATISAPSATVWASEPPYQSTWPNRDGSNVPHRSSSGTVVIAGVVGGGGGVYTTTTGGGGTDRAHYRSFMKFANTTNSGCFGTAAPTSAPASVSQGSRCTNLSQRSNHGASVTTERSMSLSSSSQIAGHQQFADPGSAHASHYSGADLARTSNHTQHHTATMATTSATTDRPPRAASASTHFDITNRVTASSTALSATPNATSEPRQSVADTTVQLTSPLSSTTHGSGINVNAQPYYYVSSRMRKHQQQQQAAAAVASPFSVDPSAARPGSSLAATSTTSTTIQATEGSTDGATDAAQVPQLATVEGGSDAHSPPLSFTRAACINNTARLIVCPKPSTSGVASHVSQPRGIQTVTSSVNTAATIAHSNRAHAPAFPVRPITKSSLVVDGGKLCELATSTHAPRWPTHAPLHPPEHRRSTFMSQHSLGKKRSKPESYKDY</sequence>
<comment type="caution">
    <text evidence="2">The sequence shown here is derived from an EMBL/GenBank/DDBJ whole genome shotgun (WGS) entry which is preliminary data.</text>
</comment>
<gene>
    <name evidence="2" type="ORF">JKF63_07399</name>
</gene>
<accession>A0A836LKV5</accession>
<feature type="compositionally biased region" description="Polar residues" evidence="1">
    <location>
        <begin position="354"/>
        <end position="367"/>
    </location>
</feature>
<reference evidence="2 3" key="1">
    <citation type="submission" date="2021-02" db="EMBL/GenBank/DDBJ databases">
        <title>Porcisia hertigi Genome sequencing and assembly.</title>
        <authorList>
            <person name="Almutairi H."/>
            <person name="Gatherer D."/>
        </authorList>
    </citation>
    <scope>NUCLEOTIDE SEQUENCE [LARGE SCALE GENOMIC DNA]</scope>
    <source>
        <strain evidence="2 3">C119</strain>
    </source>
</reference>
<dbReference type="GeneID" id="94293415"/>
<evidence type="ECO:0008006" key="4">
    <source>
        <dbReference type="Google" id="ProtNLM"/>
    </source>
</evidence>
<dbReference type="InterPro" id="IPR013922">
    <property type="entry name" value="Cyclin_PHO80-like"/>
</dbReference>
<dbReference type="CDD" id="cd20558">
    <property type="entry name" value="CYCLIN_ScPCL7-like"/>
    <property type="match status" value="1"/>
</dbReference>
<evidence type="ECO:0000313" key="2">
    <source>
        <dbReference type="EMBL" id="KAG5511436.1"/>
    </source>
</evidence>
<feature type="region of interest" description="Disordered" evidence="1">
    <location>
        <begin position="236"/>
        <end position="266"/>
    </location>
</feature>